<dbReference type="AlphaFoldDB" id="A0A9W7ZQA2"/>
<feature type="non-terminal residue" evidence="2">
    <location>
        <position position="202"/>
    </location>
</feature>
<sequence>MFPLDPTKGGGSSKGGEDSGAATSSGIEPIEHQKLSAKEAIRIQHQQKKTQTSVVAGAPTIDTRISNDGGGFMYSRPSSISTTVVVSPSSNNNSGGYGAKLPLNSYYSAHNLAAHVNPTNSSGSGPTKMGVGTIPLHAVPRRSSLQIEEIMRDRSISRRKSKNIDLEKRNSRNGAPINNGDDVNHLNSSEVRSSLVLKSRRD</sequence>
<gene>
    <name evidence="2" type="ORF">H4219_006470</name>
</gene>
<proteinExistence type="predicted"/>
<reference evidence="2" key="1">
    <citation type="submission" date="2022-07" db="EMBL/GenBank/DDBJ databases">
        <title>Phylogenomic reconstructions and comparative analyses of Kickxellomycotina fungi.</title>
        <authorList>
            <person name="Reynolds N.K."/>
            <person name="Stajich J.E."/>
            <person name="Barry K."/>
            <person name="Grigoriev I.V."/>
            <person name="Crous P."/>
            <person name="Smith M.E."/>
        </authorList>
    </citation>
    <scope>NUCLEOTIDE SEQUENCE</scope>
    <source>
        <strain evidence="2">NBRC 100468</strain>
    </source>
</reference>
<name>A0A9W7ZQA2_9FUNG</name>
<protein>
    <submittedName>
        <fullName evidence="2">Uncharacterized protein</fullName>
    </submittedName>
</protein>
<evidence type="ECO:0000313" key="2">
    <source>
        <dbReference type="EMBL" id="KAJ1908760.1"/>
    </source>
</evidence>
<feature type="region of interest" description="Disordered" evidence="1">
    <location>
        <begin position="1"/>
        <end position="36"/>
    </location>
</feature>
<dbReference type="EMBL" id="JANBPU010000896">
    <property type="protein sequence ID" value="KAJ1908760.1"/>
    <property type="molecule type" value="Genomic_DNA"/>
</dbReference>
<feature type="region of interest" description="Disordered" evidence="1">
    <location>
        <begin position="153"/>
        <end position="202"/>
    </location>
</feature>
<organism evidence="2 3">
    <name type="scientific">Mycoemilia scoparia</name>
    <dbReference type="NCBI Taxonomy" id="417184"/>
    <lineage>
        <taxon>Eukaryota</taxon>
        <taxon>Fungi</taxon>
        <taxon>Fungi incertae sedis</taxon>
        <taxon>Zoopagomycota</taxon>
        <taxon>Kickxellomycotina</taxon>
        <taxon>Kickxellomycetes</taxon>
        <taxon>Kickxellales</taxon>
        <taxon>Kickxellaceae</taxon>
        <taxon>Mycoemilia</taxon>
    </lineage>
</organism>
<evidence type="ECO:0000256" key="1">
    <source>
        <dbReference type="SAM" id="MobiDB-lite"/>
    </source>
</evidence>
<dbReference type="Proteomes" id="UP001150538">
    <property type="component" value="Unassembled WGS sequence"/>
</dbReference>
<evidence type="ECO:0000313" key="3">
    <source>
        <dbReference type="Proteomes" id="UP001150538"/>
    </source>
</evidence>
<comment type="caution">
    <text evidence="2">The sequence shown here is derived from an EMBL/GenBank/DDBJ whole genome shotgun (WGS) entry which is preliminary data.</text>
</comment>
<accession>A0A9W7ZQA2</accession>
<feature type="compositionally biased region" description="Basic and acidic residues" evidence="1">
    <location>
        <begin position="153"/>
        <end position="170"/>
    </location>
</feature>
<keyword evidence="3" id="KW-1185">Reference proteome</keyword>